<evidence type="ECO:0008006" key="2">
    <source>
        <dbReference type="Google" id="ProtNLM"/>
    </source>
</evidence>
<name>A0A644Y5U2_9ZZZZ</name>
<evidence type="ECO:0000313" key="1">
    <source>
        <dbReference type="EMBL" id="MPM23557.1"/>
    </source>
</evidence>
<gene>
    <name evidence="1" type="ORF">SDC9_70031</name>
</gene>
<dbReference type="Pfam" id="PF10087">
    <property type="entry name" value="DUF2325"/>
    <property type="match status" value="1"/>
</dbReference>
<sequence>MSIVVVGADYLGGIEKKLQSLGGITEVVHISGRKASTKNKIRLPKTTAFVLVMTDYINHQTAETVKCLAKAQAVPLVFAKRSWRAVEEKLCAGNLLSPASTKASL</sequence>
<proteinExistence type="predicted"/>
<protein>
    <recommendedName>
        <fullName evidence="2">Dihydroorotate dehydrogenase</fullName>
    </recommendedName>
</protein>
<accession>A0A644Y5U2</accession>
<dbReference type="EMBL" id="VSSQ01004058">
    <property type="protein sequence ID" value="MPM23557.1"/>
    <property type="molecule type" value="Genomic_DNA"/>
</dbReference>
<dbReference type="AlphaFoldDB" id="A0A644Y5U2"/>
<dbReference type="InterPro" id="IPR016772">
    <property type="entry name" value="UCP020408"/>
</dbReference>
<organism evidence="1">
    <name type="scientific">bioreactor metagenome</name>
    <dbReference type="NCBI Taxonomy" id="1076179"/>
    <lineage>
        <taxon>unclassified sequences</taxon>
        <taxon>metagenomes</taxon>
        <taxon>ecological metagenomes</taxon>
    </lineage>
</organism>
<reference evidence="1" key="1">
    <citation type="submission" date="2019-08" db="EMBL/GenBank/DDBJ databases">
        <authorList>
            <person name="Kucharzyk K."/>
            <person name="Murdoch R.W."/>
            <person name="Higgins S."/>
            <person name="Loffler F."/>
        </authorList>
    </citation>
    <scope>NUCLEOTIDE SEQUENCE</scope>
</reference>
<comment type="caution">
    <text evidence="1">The sequence shown here is derived from an EMBL/GenBank/DDBJ whole genome shotgun (WGS) entry which is preliminary data.</text>
</comment>